<protein>
    <submittedName>
        <fullName evidence="1">Uncharacterized protein</fullName>
    </submittedName>
</protein>
<gene>
    <name evidence="1" type="ORF">VASRM7_437</name>
</gene>
<dbReference type="EMBL" id="KF826675">
    <property type="protein sequence ID" value="AIS85677.1"/>
    <property type="molecule type" value="Genomic_DNA"/>
</dbReference>
<evidence type="ECO:0000313" key="1">
    <source>
        <dbReference type="EMBL" id="AIS85677.1"/>
    </source>
</evidence>
<accession>A0A097CSQ7</accession>
<reference evidence="1" key="1">
    <citation type="submission" date="2013-11" db="EMBL/GenBank/DDBJ databases">
        <title>New antitubercular compounds from marine-derived Verrucosispora sp. MS100047.</title>
        <authorList>
            <person name="Huang P."/>
            <person name="Xie F."/>
            <person name="Wang Q."/>
            <person name="Wang J."/>
            <person name="Wang Q."/>
            <person name="Abdel-Mageed W.M."/>
            <person name="Liu M."/>
            <person name="Han J."/>
            <person name="Song F."/>
            <person name="Dai H."/>
            <person name="Liu X."/>
            <person name="Zhang L."/>
        </authorList>
    </citation>
    <scope>NUCLEOTIDE SEQUENCE</scope>
    <source>
        <strain evidence="1">MS100047</strain>
    </source>
</reference>
<proteinExistence type="predicted"/>
<sequence length="52" mass="5461">MTSPKLASTSRRLSALFAWPTVPRARRGCDLVITPTYPTAPELTVGTGSGAT</sequence>
<name>A0A097CSQ7_9ACTN</name>
<dbReference type="AlphaFoldDB" id="A0A097CSQ7"/>
<organism evidence="1">
    <name type="scientific">Verrucosispora sp. MS100047</name>
    <dbReference type="NCBI Taxonomy" id="1410949"/>
    <lineage>
        <taxon>Bacteria</taxon>
        <taxon>Bacillati</taxon>
        <taxon>Actinomycetota</taxon>
        <taxon>Actinomycetes</taxon>
        <taxon>Micromonosporales</taxon>
        <taxon>Micromonosporaceae</taxon>
        <taxon>Micromonospora</taxon>
    </lineage>
</organism>